<feature type="transmembrane region" description="Helical" evidence="1">
    <location>
        <begin position="7"/>
        <end position="26"/>
    </location>
</feature>
<evidence type="ECO:0000313" key="3">
    <source>
        <dbReference type="Proteomes" id="UP000184604"/>
    </source>
</evidence>
<dbReference type="OrthoDB" id="8453416at2"/>
<proteinExistence type="predicted"/>
<gene>
    <name evidence="2" type="ORF">BS101_03800</name>
</gene>
<dbReference type="Proteomes" id="UP000184604">
    <property type="component" value="Chromosome"/>
</dbReference>
<keyword evidence="1" id="KW-0812">Transmembrane</keyword>
<keyword evidence="1" id="KW-0472">Membrane</keyword>
<dbReference type="EMBL" id="CP018335">
    <property type="protein sequence ID" value="APM37920.1"/>
    <property type="molecule type" value="Genomic_DNA"/>
</dbReference>
<organism evidence="2 3">
    <name type="scientific">Clostridium kluyveri</name>
    <dbReference type="NCBI Taxonomy" id="1534"/>
    <lineage>
        <taxon>Bacteria</taxon>
        <taxon>Bacillati</taxon>
        <taxon>Bacillota</taxon>
        <taxon>Clostridia</taxon>
        <taxon>Eubacteriales</taxon>
        <taxon>Clostridiaceae</taxon>
        <taxon>Clostridium</taxon>
    </lineage>
</organism>
<evidence type="ECO:0000313" key="2">
    <source>
        <dbReference type="EMBL" id="APM37920.1"/>
    </source>
</evidence>
<keyword evidence="1" id="KW-1133">Transmembrane helix</keyword>
<protein>
    <submittedName>
        <fullName evidence="2">Uncharacterized protein</fullName>
    </submittedName>
</protein>
<name>A0A1L5F501_CLOKL</name>
<evidence type="ECO:0000256" key="1">
    <source>
        <dbReference type="SAM" id="Phobius"/>
    </source>
</evidence>
<dbReference type="RefSeq" id="WP_073537619.1">
    <property type="nucleotide sequence ID" value="NZ_CP018335.1"/>
</dbReference>
<accession>A0A1L5F501</accession>
<dbReference type="AlphaFoldDB" id="A0A1L5F501"/>
<sequence length="205" mass="23765">MKKKRLIIIISIFVMIILICLGSFIYRSVTSISEIFRLNSKLQAEGYYMGQFEFKMLGCAYYLDKGHYITAFSKLNQIHKQLETKEGLIKVPKFTSKKEEFEFYIGLQNPKTGAFMDNSYPLFTYIGSTLNMIKHLESLSNDTGQPIKLKYPIKFLNQINSPEKLKPFLDDLSTIGFIASKLPRTPYVEIAELCYYNDFEHTNIT</sequence>
<reference evidence="2 3" key="1">
    <citation type="submission" date="2016-12" db="EMBL/GenBank/DDBJ databases">
        <title>Complete genome sequence of Clostridium kluyveri JZZ isolated from the pit mud of a Chinese flavor liquor-making factory.</title>
        <authorList>
            <person name="Wang Y."/>
        </authorList>
    </citation>
    <scope>NUCLEOTIDE SEQUENCE [LARGE SCALE GENOMIC DNA]</scope>
    <source>
        <strain evidence="2 3">JZZ</strain>
    </source>
</reference>